<evidence type="ECO:0000313" key="3">
    <source>
        <dbReference type="EMBL" id="OJF12106.1"/>
    </source>
</evidence>
<evidence type="ECO:0000313" key="4">
    <source>
        <dbReference type="Proteomes" id="UP000182486"/>
    </source>
</evidence>
<gene>
    <name evidence="3" type="ORF">BG844_22455</name>
</gene>
<dbReference type="EMBL" id="MEIA01000239">
    <property type="protein sequence ID" value="OJF12106.1"/>
    <property type="molecule type" value="Genomic_DNA"/>
</dbReference>
<keyword evidence="2" id="KW-0472">Membrane</keyword>
<keyword evidence="4" id="KW-1185">Reference proteome</keyword>
<feature type="transmembrane region" description="Helical" evidence="2">
    <location>
        <begin position="12"/>
        <end position="34"/>
    </location>
</feature>
<dbReference type="RefSeq" id="WP_071807321.1">
    <property type="nucleotide sequence ID" value="NZ_MEIA01000239.1"/>
</dbReference>
<protein>
    <recommendedName>
        <fullName evidence="5">TIGR04222 domain-containing membrane protein</fullName>
    </recommendedName>
</protein>
<keyword evidence="2" id="KW-1133">Transmembrane helix</keyword>
<name>A0A1K0G493_9ACTN</name>
<feature type="region of interest" description="Disordered" evidence="1">
    <location>
        <begin position="282"/>
        <end position="303"/>
    </location>
</feature>
<dbReference type="InterPro" id="IPR026467">
    <property type="entry name" value="Ser/Gly_Cys_C_dom"/>
</dbReference>
<evidence type="ECO:0000256" key="1">
    <source>
        <dbReference type="SAM" id="MobiDB-lite"/>
    </source>
</evidence>
<keyword evidence="2" id="KW-0812">Transmembrane</keyword>
<feature type="compositionally biased region" description="Gly residues" evidence="1">
    <location>
        <begin position="287"/>
        <end position="303"/>
    </location>
</feature>
<evidence type="ECO:0000256" key="2">
    <source>
        <dbReference type="SAM" id="Phobius"/>
    </source>
</evidence>
<evidence type="ECO:0008006" key="5">
    <source>
        <dbReference type="Google" id="ProtNLM"/>
    </source>
</evidence>
<proteinExistence type="predicted"/>
<organism evidence="3 4">
    <name type="scientific">Couchioplanes caeruleus subsp. caeruleus</name>
    <dbReference type="NCBI Taxonomy" id="56427"/>
    <lineage>
        <taxon>Bacteria</taxon>
        <taxon>Bacillati</taxon>
        <taxon>Actinomycetota</taxon>
        <taxon>Actinomycetes</taxon>
        <taxon>Micromonosporales</taxon>
        <taxon>Micromonosporaceae</taxon>
        <taxon>Couchioplanes</taxon>
    </lineage>
</organism>
<comment type="caution">
    <text evidence="3">The sequence shown here is derived from an EMBL/GenBank/DDBJ whole genome shotgun (WGS) entry which is preliminary data.</text>
</comment>
<feature type="transmembrane region" description="Helical" evidence="2">
    <location>
        <begin position="178"/>
        <end position="198"/>
    </location>
</feature>
<sequence length="303" mass="30679">MALEAQGDTWGIPGPTFLLLYVAAMVAVAIIAVVHRRILFAGPRDAIVSTLGPQQIAYLNGGDKLAVYASLAGLRAAGAIRSSAGRNLAQSGPMPAGVTPLDTAVYNAAGRRIRAREVFTDAWVRSALGQLRDGLEQSGLAVSAAKARAARSWMFAGLALILLGAARLYAGFAGDKPIGFLVVALIPAVILTIALGRVTRRRTYGASKAMGELRRRHDHLSPRQSPSYATYGAAGAAMGVALFGAATLYTMDPAFAAEAEIQRAAASGGTSGWTSTSSCGSSSSSSCGGGSSSCGGGGGGCGG</sequence>
<dbReference type="AlphaFoldDB" id="A0A1K0G493"/>
<dbReference type="NCBIfam" id="TIGR04222">
    <property type="entry name" value="near_uncomplex"/>
    <property type="match status" value="1"/>
</dbReference>
<dbReference type="Proteomes" id="UP000182486">
    <property type="component" value="Unassembled WGS sequence"/>
</dbReference>
<feature type="transmembrane region" description="Helical" evidence="2">
    <location>
        <begin position="153"/>
        <end position="172"/>
    </location>
</feature>
<accession>A0A1K0G493</accession>
<reference evidence="3 4" key="1">
    <citation type="submission" date="2016-09" db="EMBL/GenBank/DDBJ databases">
        <title>Couchioplanes caeruleus draft genome sequence.</title>
        <authorList>
            <person name="Sheehan J."/>
            <person name="Caffrey P."/>
        </authorList>
    </citation>
    <scope>NUCLEOTIDE SEQUENCE [LARGE SCALE GENOMIC DNA]</scope>
    <source>
        <strain evidence="3 4">DSM 43634</strain>
    </source>
</reference>